<dbReference type="PANTHER" id="PTHR44154">
    <property type="entry name" value="QUINONE OXIDOREDUCTASE"/>
    <property type="match status" value="1"/>
</dbReference>
<feature type="domain" description="Enoyl reductase (ER)" evidence="2">
    <location>
        <begin position="11"/>
        <end position="340"/>
    </location>
</feature>
<dbReference type="SUPFAM" id="SSF51735">
    <property type="entry name" value="NAD(P)-binding Rossmann-fold domains"/>
    <property type="match status" value="1"/>
</dbReference>
<dbReference type="GeneID" id="68616625"/>
<evidence type="ECO:0000313" key="3">
    <source>
        <dbReference type="EMBL" id="GAA5049583.1"/>
    </source>
</evidence>
<dbReference type="InterPro" id="IPR013154">
    <property type="entry name" value="ADH-like_N"/>
</dbReference>
<name>A0AAV3UH37_9EURY</name>
<dbReference type="GO" id="GO:0044281">
    <property type="term" value="P:small molecule metabolic process"/>
    <property type="evidence" value="ECO:0007669"/>
    <property type="project" value="UniProtKB-ARBA"/>
</dbReference>
<dbReference type="Gene3D" id="3.40.50.720">
    <property type="entry name" value="NAD(P)-binding Rossmann-like Domain"/>
    <property type="match status" value="1"/>
</dbReference>
<dbReference type="GO" id="GO:0030554">
    <property type="term" value="F:adenyl nucleotide binding"/>
    <property type="evidence" value="ECO:0007669"/>
    <property type="project" value="UniProtKB-ARBA"/>
</dbReference>
<accession>A0AAV3UH37</accession>
<gene>
    <name evidence="3" type="ORF">GCM10025751_22540</name>
</gene>
<evidence type="ECO:0000313" key="4">
    <source>
        <dbReference type="Proteomes" id="UP001501729"/>
    </source>
</evidence>
<dbReference type="InterPro" id="IPR020843">
    <property type="entry name" value="ER"/>
</dbReference>
<dbReference type="InterPro" id="IPR011032">
    <property type="entry name" value="GroES-like_sf"/>
</dbReference>
<sequence>MRTAHIMQYGSSDEALAVVETDAPEPDRGEVRIQVEACALNHLDVFARLGHPEDDGDFPKRTGCDIAGIVDAVGDDVDEDRIGDEVVVYPGVTCGECRYCLNGEHTMCHEYRIIGEDLPGGLAEYVTVPAWCLDPKPESLTFVTAAAWPITFTTAWRMIITTGELRPAETALILGASGGVGNAALQIANRLGATTFATTSTPEKAERVSEWADEVIDYTRVAFDEEVHKLTDGHGVNLVADHVGQETWQQSIDSLAMGGRMVICGATSGSDSDIDIRSVYQHHRQIRGAPMGNRQDFRDVGSLVAAGELEPVIDRVLPLDGITEAHEAIENREVFGKVVIEPQE</sequence>
<dbReference type="GO" id="GO:0016616">
    <property type="term" value="F:oxidoreductase activity, acting on the CH-OH group of donors, NAD or NADP as acceptor"/>
    <property type="evidence" value="ECO:0007669"/>
    <property type="project" value="UniProtKB-ARBA"/>
</dbReference>
<dbReference type="AlphaFoldDB" id="A0AAV3UH37"/>
<dbReference type="Pfam" id="PF00107">
    <property type="entry name" value="ADH_zinc_N"/>
    <property type="match status" value="1"/>
</dbReference>
<dbReference type="EMBL" id="BAABKX010000006">
    <property type="protein sequence ID" value="GAA5049583.1"/>
    <property type="molecule type" value="Genomic_DNA"/>
</dbReference>
<organism evidence="3 4">
    <name type="scientific">Haladaptatus pallidirubidus</name>
    <dbReference type="NCBI Taxonomy" id="1008152"/>
    <lineage>
        <taxon>Archaea</taxon>
        <taxon>Methanobacteriati</taxon>
        <taxon>Methanobacteriota</taxon>
        <taxon>Stenosarchaea group</taxon>
        <taxon>Halobacteria</taxon>
        <taxon>Halobacteriales</taxon>
        <taxon>Haladaptataceae</taxon>
        <taxon>Haladaptatus</taxon>
    </lineage>
</organism>
<dbReference type="SUPFAM" id="SSF50129">
    <property type="entry name" value="GroES-like"/>
    <property type="match status" value="1"/>
</dbReference>
<keyword evidence="1" id="KW-0521">NADP</keyword>
<dbReference type="SMART" id="SM00829">
    <property type="entry name" value="PKS_ER"/>
    <property type="match status" value="1"/>
</dbReference>
<comment type="caution">
    <text evidence="3">The sequence shown here is derived from an EMBL/GenBank/DDBJ whole genome shotgun (WGS) entry which is preliminary data.</text>
</comment>
<protein>
    <submittedName>
        <fullName evidence="3">Zinc-binding dehydrogenase</fullName>
    </submittedName>
</protein>
<dbReference type="RefSeq" id="WP_227778330.1">
    <property type="nucleotide sequence ID" value="NZ_BAABKX010000006.1"/>
</dbReference>
<proteinExistence type="predicted"/>
<reference evidence="3 4" key="1">
    <citation type="journal article" date="2019" name="Int. J. Syst. Evol. Microbiol.">
        <title>The Global Catalogue of Microorganisms (GCM) 10K type strain sequencing project: providing services to taxonomists for standard genome sequencing and annotation.</title>
        <authorList>
            <consortium name="The Broad Institute Genomics Platform"/>
            <consortium name="The Broad Institute Genome Sequencing Center for Infectious Disease"/>
            <person name="Wu L."/>
            <person name="Ma J."/>
        </authorList>
    </citation>
    <scope>NUCLEOTIDE SEQUENCE [LARGE SCALE GENOMIC DNA]</scope>
    <source>
        <strain evidence="3 4">JCM 17504</strain>
    </source>
</reference>
<evidence type="ECO:0000259" key="2">
    <source>
        <dbReference type="SMART" id="SM00829"/>
    </source>
</evidence>
<dbReference type="PANTHER" id="PTHR44154:SF1">
    <property type="entry name" value="QUINONE OXIDOREDUCTASE"/>
    <property type="match status" value="1"/>
</dbReference>
<evidence type="ECO:0000256" key="1">
    <source>
        <dbReference type="ARBA" id="ARBA00022857"/>
    </source>
</evidence>
<dbReference type="Proteomes" id="UP001501729">
    <property type="component" value="Unassembled WGS sequence"/>
</dbReference>
<dbReference type="InterPro" id="IPR036291">
    <property type="entry name" value="NAD(P)-bd_dom_sf"/>
</dbReference>
<dbReference type="GO" id="GO:0043168">
    <property type="term" value="F:anion binding"/>
    <property type="evidence" value="ECO:0007669"/>
    <property type="project" value="UniProtKB-ARBA"/>
</dbReference>
<dbReference type="InterPro" id="IPR051603">
    <property type="entry name" value="Zinc-ADH_QOR/CCCR"/>
</dbReference>
<dbReference type="Gene3D" id="3.90.180.10">
    <property type="entry name" value="Medium-chain alcohol dehydrogenases, catalytic domain"/>
    <property type="match status" value="1"/>
</dbReference>
<dbReference type="Pfam" id="PF08240">
    <property type="entry name" value="ADH_N"/>
    <property type="match status" value="1"/>
</dbReference>
<keyword evidence="4" id="KW-1185">Reference proteome</keyword>
<dbReference type="InterPro" id="IPR013149">
    <property type="entry name" value="ADH-like_C"/>
</dbReference>